<sequence length="130" mass="14564">MSKCYTNTSCSKFDRYGTKISAQGVMQIRVNYFDFSENSRVSILSESIETVVTKVGQIITVKDDATIFMEEREDNHGQVLFEIEVLSSDAQEQSTTPTDSSGDKNNANASTSWMPLLFTFFISVLLYSLS</sequence>
<protein>
    <submittedName>
        <fullName evidence="2">Uncharacterized protein</fullName>
    </submittedName>
</protein>
<evidence type="ECO:0000313" key="1">
    <source>
        <dbReference type="Proteomes" id="UP000887579"/>
    </source>
</evidence>
<dbReference type="WBParaSite" id="ES5_v2.g26169.t1">
    <property type="protein sequence ID" value="ES5_v2.g26169.t1"/>
    <property type="gene ID" value="ES5_v2.g26169"/>
</dbReference>
<dbReference type="Proteomes" id="UP000887579">
    <property type="component" value="Unplaced"/>
</dbReference>
<name>A0AC34G9D6_9BILA</name>
<organism evidence="1 2">
    <name type="scientific">Panagrolaimus sp. ES5</name>
    <dbReference type="NCBI Taxonomy" id="591445"/>
    <lineage>
        <taxon>Eukaryota</taxon>
        <taxon>Metazoa</taxon>
        <taxon>Ecdysozoa</taxon>
        <taxon>Nematoda</taxon>
        <taxon>Chromadorea</taxon>
        <taxon>Rhabditida</taxon>
        <taxon>Tylenchina</taxon>
        <taxon>Panagrolaimomorpha</taxon>
        <taxon>Panagrolaimoidea</taxon>
        <taxon>Panagrolaimidae</taxon>
        <taxon>Panagrolaimus</taxon>
    </lineage>
</organism>
<reference evidence="2" key="1">
    <citation type="submission" date="2022-11" db="UniProtKB">
        <authorList>
            <consortium name="WormBaseParasite"/>
        </authorList>
    </citation>
    <scope>IDENTIFICATION</scope>
</reference>
<evidence type="ECO:0000313" key="2">
    <source>
        <dbReference type="WBParaSite" id="ES5_v2.g26169.t1"/>
    </source>
</evidence>
<proteinExistence type="predicted"/>
<accession>A0AC34G9D6</accession>